<dbReference type="Proteomes" id="UP000182654">
    <property type="component" value="Chromosome I"/>
</dbReference>
<dbReference type="EMBL" id="MDGK01000003">
    <property type="protein sequence ID" value="OIN13622.1"/>
    <property type="molecule type" value="Genomic_DNA"/>
</dbReference>
<evidence type="ECO:0000313" key="3">
    <source>
        <dbReference type="EMBL" id="SDO48790.1"/>
    </source>
</evidence>
<feature type="domain" description="MoxR-vWA-beta-propeller ternary system" evidence="1">
    <location>
        <begin position="9"/>
        <end position="174"/>
    </location>
</feature>
<organism evidence="2 4">
    <name type="scientific">Pseudomonas extremorientalis</name>
    <dbReference type="NCBI Taxonomy" id="169669"/>
    <lineage>
        <taxon>Bacteria</taxon>
        <taxon>Pseudomonadati</taxon>
        <taxon>Pseudomonadota</taxon>
        <taxon>Gammaproteobacteria</taxon>
        <taxon>Pseudomonadales</taxon>
        <taxon>Pseudomonadaceae</taxon>
        <taxon>Pseudomonas</taxon>
    </lineage>
</organism>
<keyword evidence="5" id="KW-1185">Reference proteome</keyword>
<name>A0A1H0JYX3_9PSED</name>
<gene>
    <name evidence="2" type="ORF">BFN10_00275</name>
    <name evidence="3" type="ORF">SAMN04490184_0686</name>
</gene>
<dbReference type="InterPro" id="IPR045547">
    <property type="entry name" value="bpX6"/>
</dbReference>
<sequence length="958" mass="107548">MHEHEPLLIRRPLLTGHQSIDGVWLPADRFTTQERARLILGHWRTGAAAYRFADGDVLQFSAPVALDCQTLAGWPLVRQGRGLCSARLTADELRALPTADLWLVRGSQVHALQLRDAEVLEPGLWLEISAYTLLDTFDCHAPVVPLLPVPDITDVREILGGLAPVSPEQEGVIRALLERQLPAPKAAPPKAAQPWASEAPAQYPALKLGATLALVAGLIWMAIHSQSQPLTPIPASTTEDISRVILGMLLGATVFTALLMGINKYLRRGVRPVGAVPSAPADPGIAERARPARYKPSAWRRWLTRLTERSKLSRLYGKRQAAYMQRMLEMFEDGDFAEALRHAIPLGGQEPEAEQNFGTPQRREDLTLSQQSGPGRAYHFEQSLTEHLREVYRRSYERLARENRIEEAVFVLAELLKERQEALDYLEKHARYQQAADLALAWDMPSAVIVRLLCLAENWQRALLVARRDDAFADAVVLLQARQPQIAERLRLEWAESLIAKGLWLQAVEVVWSLPDERPRAAQWLLDAEAAGGRLAMGALVKRAILLPQTLEAYGPWIEQLRDDPDRYAERDALAHALLAHKSDAAALSWLAGATVHAVIADQLSGRGGLNFNQLQALVKMSRDKLLQADLPGQALKRPAMRSLVRVGDALEWTAPTQGSRPIYDAVALDDERYLVALGEAGAMVTDASGQPLFHFAVPAQRIVLAHSRQMALVLARRDRVWRISKLDLVNRTATDLGVQVLDVFAEQFDGSAWTLGHDRQLRVVDVDRNFQTLWHVSDLPGALRALKSNEHNEFLWLYNPREGVERWHYRLPERRLAGRDPASAQSEESHALYCALDQTIEYGIRCRDDEEPTLILDVNGNRKGYRMPGCDEGFFDGDPVRVALDAQWLVFGYIAGERDTRWHFIHRASDHLCAVLHWPRYEVNIRRTEDGWLLFDDQGRLSHVTVDGARLRNLSLH</sequence>
<evidence type="ECO:0000313" key="2">
    <source>
        <dbReference type="EMBL" id="OIN13622.1"/>
    </source>
</evidence>
<reference evidence="2 4" key="1">
    <citation type="submission" date="2016-08" db="EMBL/GenBank/DDBJ databases">
        <title>Draft genome sequence of the type strain of Pseudomonas extremorientalis LMG 19695T isolated from drinking water reservoir.</title>
        <authorList>
            <person name="Tambong J.T."/>
        </authorList>
    </citation>
    <scope>NUCLEOTIDE SEQUENCE [LARGE SCALE GENOMIC DNA]</scope>
    <source>
        <strain evidence="2 4">LMG 19695</strain>
    </source>
</reference>
<dbReference type="RefSeq" id="WP_071487925.1">
    <property type="nucleotide sequence ID" value="NZ_LT629708.1"/>
</dbReference>
<reference evidence="3 5" key="2">
    <citation type="submission" date="2016-10" db="EMBL/GenBank/DDBJ databases">
        <authorList>
            <person name="Varghese N."/>
            <person name="Submissions S."/>
        </authorList>
    </citation>
    <scope>NUCLEOTIDE SEQUENCE [LARGE SCALE GENOMIC DNA]</scope>
    <source>
        <strain evidence="3 5">BS2774</strain>
    </source>
</reference>
<evidence type="ECO:0000259" key="1">
    <source>
        <dbReference type="Pfam" id="PF19922"/>
    </source>
</evidence>
<evidence type="ECO:0000313" key="5">
    <source>
        <dbReference type="Proteomes" id="UP000182654"/>
    </source>
</evidence>
<dbReference type="EMBL" id="LT629708">
    <property type="protein sequence ID" value="SDO48790.1"/>
    <property type="molecule type" value="Genomic_DNA"/>
</dbReference>
<accession>A0A1H0JYX3</accession>
<proteinExistence type="predicted"/>
<dbReference type="Pfam" id="PF19922">
    <property type="entry name" value="bpX6"/>
    <property type="match status" value="1"/>
</dbReference>
<protein>
    <recommendedName>
        <fullName evidence="1">MoxR-vWA-beta-propeller ternary system domain-containing protein</fullName>
    </recommendedName>
</protein>
<dbReference type="AlphaFoldDB" id="A0A1H0JYX3"/>
<dbReference type="Proteomes" id="UP000181686">
    <property type="component" value="Unassembled WGS sequence"/>
</dbReference>
<evidence type="ECO:0000313" key="4">
    <source>
        <dbReference type="Proteomes" id="UP000181686"/>
    </source>
</evidence>